<evidence type="ECO:0000256" key="1">
    <source>
        <dbReference type="SAM" id="SignalP"/>
    </source>
</evidence>
<feature type="signal peptide" evidence="1">
    <location>
        <begin position="1"/>
        <end position="20"/>
    </location>
</feature>
<dbReference type="Proteomes" id="UP000183832">
    <property type="component" value="Unassembled WGS sequence"/>
</dbReference>
<evidence type="ECO:0000313" key="3">
    <source>
        <dbReference type="Proteomes" id="UP000183832"/>
    </source>
</evidence>
<keyword evidence="3" id="KW-1185">Reference proteome</keyword>
<proteinExistence type="predicted"/>
<keyword evidence="1" id="KW-0732">Signal</keyword>
<feature type="chain" id="PRO_5012543177" evidence="1">
    <location>
        <begin position="21"/>
        <end position="125"/>
    </location>
</feature>
<reference evidence="2 3" key="1">
    <citation type="submission" date="2015-04" db="EMBL/GenBank/DDBJ databases">
        <authorList>
            <person name="Syromyatnikov M.Y."/>
            <person name="Popov V.N."/>
        </authorList>
    </citation>
    <scope>NUCLEOTIDE SEQUENCE [LARGE SCALE GENOMIC DNA]</scope>
</reference>
<dbReference type="AlphaFoldDB" id="A0A1J1HUK7"/>
<evidence type="ECO:0000313" key="2">
    <source>
        <dbReference type="EMBL" id="CRK91693.1"/>
    </source>
</evidence>
<organism evidence="2 3">
    <name type="scientific">Clunio marinus</name>
    <dbReference type="NCBI Taxonomy" id="568069"/>
    <lineage>
        <taxon>Eukaryota</taxon>
        <taxon>Metazoa</taxon>
        <taxon>Ecdysozoa</taxon>
        <taxon>Arthropoda</taxon>
        <taxon>Hexapoda</taxon>
        <taxon>Insecta</taxon>
        <taxon>Pterygota</taxon>
        <taxon>Neoptera</taxon>
        <taxon>Endopterygota</taxon>
        <taxon>Diptera</taxon>
        <taxon>Nematocera</taxon>
        <taxon>Chironomoidea</taxon>
        <taxon>Chironomidae</taxon>
        <taxon>Clunio</taxon>
    </lineage>
</organism>
<protein>
    <submittedName>
        <fullName evidence="2">CLUMA_CG005340, isoform A</fullName>
    </submittedName>
</protein>
<dbReference type="EMBL" id="CVRI01000021">
    <property type="protein sequence ID" value="CRK91693.1"/>
    <property type="molecule type" value="Genomic_DNA"/>
</dbReference>
<gene>
    <name evidence="2" type="ORF">CLUMA_CG005340</name>
</gene>
<sequence>MESLFWIFFGLLCFFVFSLASLKGRKIRQENRRLASTSAVIIASRHPNPSHGPYFVPVQISTVSNHNFATSTIPMNGPITYSNFPTNASMTNHNIYNLPPSYNQAVSSAVSPSVHQAEGKTVSST</sequence>
<name>A0A1J1HUK7_9DIPT</name>
<accession>A0A1J1HUK7</accession>